<feature type="compositionally biased region" description="Basic and acidic residues" evidence="1">
    <location>
        <begin position="329"/>
        <end position="338"/>
    </location>
</feature>
<feature type="compositionally biased region" description="Basic and acidic residues" evidence="1">
    <location>
        <begin position="360"/>
        <end position="369"/>
    </location>
</feature>
<keyword evidence="3" id="KW-1185">Reference proteome</keyword>
<evidence type="ECO:0000313" key="3">
    <source>
        <dbReference type="Proteomes" id="UP001176941"/>
    </source>
</evidence>
<reference evidence="2" key="1">
    <citation type="submission" date="2023-04" db="EMBL/GenBank/DDBJ databases">
        <authorList>
            <consortium name="ELIXIR-Norway"/>
        </authorList>
    </citation>
    <scope>NUCLEOTIDE SEQUENCE [LARGE SCALE GENOMIC DNA]</scope>
</reference>
<proteinExistence type="predicted"/>
<organism evidence="2 3">
    <name type="scientific">Rangifer tarandus platyrhynchus</name>
    <name type="common">Svalbard reindeer</name>
    <dbReference type="NCBI Taxonomy" id="3082113"/>
    <lineage>
        <taxon>Eukaryota</taxon>
        <taxon>Metazoa</taxon>
        <taxon>Chordata</taxon>
        <taxon>Craniata</taxon>
        <taxon>Vertebrata</taxon>
        <taxon>Euteleostomi</taxon>
        <taxon>Mammalia</taxon>
        <taxon>Eutheria</taxon>
        <taxon>Laurasiatheria</taxon>
        <taxon>Artiodactyla</taxon>
        <taxon>Ruminantia</taxon>
        <taxon>Pecora</taxon>
        <taxon>Cervidae</taxon>
        <taxon>Odocoileinae</taxon>
        <taxon>Rangifer</taxon>
    </lineage>
</organism>
<gene>
    <name evidence="2" type="ORF">MRATA1EN1_LOCUS24209</name>
</gene>
<evidence type="ECO:0000256" key="1">
    <source>
        <dbReference type="SAM" id="MobiDB-lite"/>
    </source>
</evidence>
<name>A0ABN8ZMS7_RANTA</name>
<dbReference type="Proteomes" id="UP001176941">
    <property type="component" value="Chromosome 5"/>
</dbReference>
<feature type="compositionally biased region" description="Low complexity" evidence="1">
    <location>
        <begin position="317"/>
        <end position="327"/>
    </location>
</feature>
<accession>A0ABN8ZMS7</accession>
<sequence>MLTVVCLGVCPTPPLSCGVYLGACLVPGLRSLRLSANRHQAICPLAFHPNTAAGLHPSSNHLEEEQRPPLLTLSLAAEGRLGSLGTLLASVKKGKWKKQPDLVLGAGNSSPWFSGGSLPASPELCQPAQHETGPPAQPHRSPSAITGAAEALDGGGPCRRGEPDLRLLRLSSQGRGWDSSVERQGRLHYITATPALCLEAALTEAGRNLSLANEPQDPGFLRPRGQRARRIPVTISLASVQGELRMTSAFPSGSGPASGASGLPQAALRAAGSLLWLWRALHAAEARPDLGRADARRLVNRQDSAETPPSDGKDAAARPAATAVSARRGWKERDDSPKQLRALARGLKASRAGEETWEDPPSRTHESSHHLRVARIAAMDEILSLGIEHCGPHQSITSRRDPPPAPACD</sequence>
<feature type="region of interest" description="Disordered" evidence="1">
    <location>
        <begin position="301"/>
        <end position="369"/>
    </location>
</feature>
<evidence type="ECO:0000313" key="2">
    <source>
        <dbReference type="EMBL" id="CAI9175247.1"/>
    </source>
</evidence>
<dbReference type="EMBL" id="OX459941">
    <property type="protein sequence ID" value="CAI9175247.1"/>
    <property type="molecule type" value="Genomic_DNA"/>
</dbReference>
<protein>
    <submittedName>
        <fullName evidence="2">Uncharacterized protein</fullName>
    </submittedName>
</protein>
<feature type="region of interest" description="Disordered" evidence="1">
    <location>
        <begin position="116"/>
        <end position="160"/>
    </location>
</feature>